<keyword evidence="5 9" id="KW-0479">Metal-binding</keyword>
<dbReference type="InterPro" id="IPR036397">
    <property type="entry name" value="RNaseH_sf"/>
</dbReference>
<dbReference type="GO" id="GO:0043137">
    <property type="term" value="P:DNA replication, removal of RNA primer"/>
    <property type="evidence" value="ECO:0007669"/>
    <property type="project" value="TreeGrafter"/>
</dbReference>
<reference evidence="12" key="1">
    <citation type="submission" date="2022-01" db="EMBL/GenBank/DDBJ databases">
        <authorList>
            <person name="King R."/>
        </authorList>
    </citation>
    <scope>NUCLEOTIDE SEQUENCE</scope>
</reference>
<keyword evidence="7 9" id="KW-0378">Hydrolase</keyword>
<accession>A0A9N9ST13</accession>
<evidence type="ECO:0000256" key="3">
    <source>
        <dbReference type="ARBA" id="ARBA00007058"/>
    </source>
</evidence>
<keyword evidence="4 9" id="KW-0540">Nuclease</keyword>
<evidence type="ECO:0000313" key="12">
    <source>
        <dbReference type="EMBL" id="CAG9830179.1"/>
    </source>
</evidence>
<gene>
    <name evidence="12" type="ORF">DIABBA_LOCUS3905</name>
</gene>
<dbReference type="Pfam" id="PF01351">
    <property type="entry name" value="RNase_HII"/>
    <property type="match status" value="1"/>
</dbReference>
<dbReference type="EMBL" id="OU898277">
    <property type="protein sequence ID" value="CAG9830179.1"/>
    <property type="molecule type" value="Genomic_DNA"/>
</dbReference>
<comment type="function">
    <text evidence="10">Endonuclease that specifically degrades the RNA of RNA-DNA hybrids.</text>
</comment>
<feature type="binding site" evidence="9">
    <location>
        <position position="46"/>
    </location>
    <ligand>
        <name>a divalent metal cation</name>
        <dbReference type="ChEBI" id="CHEBI:60240"/>
    </ligand>
</feature>
<dbReference type="FunFam" id="3.30.420.10:FF:000016">
    <property type="entry name" value="Ribonuclease"/>
    <property type="match status" value="1"/>
</dbReference>
<dbReference type="InterPro" id="IPR023160">
    <property type="entry name" value="RNase_HII_hlx-loop-hlx_cap_dom"/>
</dbReference>
<evidence type="ECO:0000256" key="7">
    <source>
        <dbReference type="ARBA" id="ARBA00022801"/>
    </source>
</evidence>
<evidence type="ECO:0000256" key="6">
    <source>
        <dbReference type="ARBA" id="ARBA00022759"/>
    </source>
</evidence>
<dbReference type="Gene3D" id="1.10.10.460">
    <property type="entry name" value="Ribonuclease hii. Domain 2"/>
    <property type="match status" value="1"/>
</dbReference>
<dbReference type="InterPro" id="IPR004649">
    <property type="entry name" value="RNase_H2_suA"/>
</dbReference>
<dbReference type="GO" id="GO:0032299">
    <property type="term" value="C:ribonuclease H2 complex"/>
    <property type="evidence" value="ECO:0007669"/>
    <property type="project" value="TreeGrafter"/>
</dbReference>
<evidence type="ECO:0000256" key="2">
    <source>
        <dbReference type="ARBA" id="ARBA00001946"/>
    </source>
</evidence>
<evidence type="ECO:0000256" key="10">
    <source>
        <dbReference type="RuleBase" id="RU003515"/>
    </source>
</evidence>
<dbReference type="InterPro" id="IPR024567">
    <property type="entry name" value="RNase_HII/HIII_dom"/>
</dbReference>
<dbReference type="Gene3D" id="3.30.420.10">
    <property type="entry name" value="Ribonuclease H-like superfamily/Ribonuclease H"/>
    <property type="match status" value="1"/>
</dbReference>
<dbReference type="SUPFAM" id="SSF53098">
    <property type="entry name" value="Ribonuclease H-like"/>
    <property type="match status" value="1"/>
</dbReference>
<dbReference type="PANTHER" id="PTHR10954">
    <property type="entry name" value="RIBONUCLEASE H2 SUBUNIT A"/>
    <property type="match status" value="1"/>
</dbReference>
<dbReference type="EC" id="3.1.26.4" evidence="10"/>
<dbReference type="OrthoDB" id="7462577at2759"/>
<dbReference type="AlphaFoldDB" id="A0A9N9ST13"/>
<dbReference type="InterPro" id="IPR012337">
    <property type="entry name" value="RNaseH-like_sf"/>
</dbReference>
<dbReference type="Proteomes" id="UP001153709">
    <property type="component" value="Chromosome 2"/>
</dbReference>
<dbReference type="PROSITE" id="PS51975">
    <property type="entry name" value="RNASE_H_2"/>
    <property type="match status" value="1"/>
</dbReference>
<sequence>MELEKITSLETLKTFISEKDNSQNIVYISDIPDVCKEYPCILGIDEAGRGPVLGPMVYGICFCPINEQMILEKLECADSKALTEEKRDNIFSNICKESKVVGWAVEIISPNSICNNMLSRTKYSLNQVSMDSAVGLVKAAEKAGVKIEHIFVDTVGPPEKYEEYLKRLFPKYKVKVSKKADSLYPIVSAASICAKVTRDHALKVWTFQEGLDVTHEQFGSGYPGDPVTKKFLVDYCDPVFGFPQLVRFSWSTSQNALEETAYHVEWEEVDETNKKSPPVNNTSITSFFKMTKEKPTVKTRHEFFTQRCLDRKVEF</sequence>
<proteinExistence type="inferred from homology"/>
<comment type="similarity">
    <text evidence="3">Belongs to the RNase HII family. Eukaryotic subfamily.</text>
</comment>
<comment type="cofactor">
    <cofactor evidence="2">
        <name>Mg(2+)</name>
        <dbReference type="ChEBI" id="CHEBI:18420"/>
    </cofactor>
</comment>
<feature type="binding site" evidence="9">
    <location>
        <position position="45"/>
    </location>
    <ligand>
        <name>a divalent metal cation</name>
        <dbReference type="ChEBI" id="CHEBI:60240"/>
    </ligand>
</feature>
<dbReference type="GO" id="GO:0046872">
    <property type="term" value="F:metal ion binding"/>
    <property type="evidence" value="ECO:0007669"/>
    <property type="project" value="UniProtKB-KW"/>
</dbReference>
<keyword evidence="6 9" id="KW-0255">Endonuclease</keyword>
<dbReference type="GO" id="GO:0003723">
    <property type="term" value="F:RNA binding"/>
    <property type="evidence" value="ECO:0007669"/>
    <property type="project" value="UniProtKB-UniRule"/>
</dbReference>
<organism evidence="12 13">
    <name type="scientific">Diabrotica balteata</name>
    <name type="common">Banded cucumber beetle</name>
    <dbReference type="NCBI Taxonomy" id="107213"/>
    <lineage>
        <taxon>Eukaryota</taxon>
        <taxon>Metazoa</taxon>
        <taxon>Ecdysozoa</taxon>
        <taxon>Arthropoda</taxon>
        <taxon>Hexapoda</taxon>
        <taxon>Insecta</taxon>
        <taxon>Pterygota</taxon>
        <taxon>Neoptera</taxon>
        <taxon>Endopterygota</taxon>
        <taxon>Coleoptera</taxon>
        <taxon>Polyphaga</taxon>
        <taxon>Cucujiformia</taxon>
        <taxon>Chrysomeloidea</taxon>
        <taxon>Chrysomelidae</taxon>
        <taxon>Galerucinae</taxon>
        <taxon>Diabroticina</taxon>
        <taxon>Diabroticites</taxon>
        <taxon>Diabrotica</taxon>
    </lineage>
</organism>
<evidence type="ECO:0000313" key="13">
    <source>
        <dbReference type="Proteomes" id="UP001153709"/>
    </source>
</evidence>
<evidence type="ECO:0000256" key="8">
    <source>
        <dbReference type="ARBA" id="ARBA00024981"/>
    </source>
</evidence>
<dbReference type="GO" id="GO:0006298">
    <property type="term" value="P:mismatch repair"/>
    <property type="evidence" value="ECO:0007669"/>
    <property type="project" value="TreeGrafter"/>
</dbReference>
<dbReference type="GO" id="GO:0004523">
    <property type="term" value="F:RNA-DNA hybrid ribonuclease activity"/>
    <property type="evidence" value="ECO:0007669"/>
    <property type="project" value="UniProtKB-UniRule"/>
</dbReference>
<feature type="binding site" evidence="9">
    <location>
        <position position="153"/>
    </location>
    <ligand>
        <name>a divalent metal cation</name>
        <dbReference type="ChEBI" id="CHEBI:60240"/>
    </ligand>
</feature>
<comment type="function">
    <text evidence="8">Catalytic subunit of RNase HII, an endonuclease that specifically degrades the RNA of RNA:DNA hybrids. Participates in DNA replication, possibly by mediating the removal of lagging-strand Okazaki fragment RNA primers during DNA replication. Mediates the excision of single ribonucleotides from DNA:RNA duplexes.</text>
</comment>
<dbReference type="CDD" id="cd07181">
    <property type="entry name" value="RNase_HII_eukaryota_like"/>
    <property type="match status" value="1"/>
</dbReference>
<evidence type="ECO:0000256" key="1">
    <source>
        <dbReference type="ARBA" id="ARBA00000077"/>
    </source>
</evidence>
<comment type="catalytic activity">
    <reaction evidence="1 9 10">
        <text>Endonucleolytic cleavage to 5'-phosphomonoester.</text>
        <dbReference type="EC" id="3.1.26.4"/>
    </reaction>
</comment>
<comment type="cofactor">
    <cofactor evidence="9">
        <name>Mn(2+)</name>
        <dbReference type="ChEBI" id="CHEBI:29035"/>
    </cofactor>
    <cofactor evidence="9">
        <name>Mg(2+)</name>
        <dbReference type="ChEBI" id="CHEBI:18420"/>
    </cofactor>
    <text evidence="9">Manganese or magnesium. Binds 1 divalent metal ion per monomer in the absence of substrate. May bind a second metal ion after substrate binding.</text>
</comment>
<evidence type="ECO:0000259" key="11">
    <source>
        <dbReference type="PROSITE" id="PS51975"/>
    </source>
</evidence>
<name>A0A9N9ST13_DIABA</name>
<feature type="domain" description="RNase H type-2" evidence="11">
    <location>
        <begin position="39"/>
        <end position="262"/>
    </location>
</feature>
<dbReference type="FunFam" id="1.10.10.460:FF:000001">
    <property type="entry name" value="Ribonuclease"/>
    <property type="match status" value="1"/>
</dbReference>
<keyword evidence="13" id="KW-1185">Reference proteome</keyword>
<dbReference type="NCBIfam" id="TIGR00729">
    <property type="entry name" value="ribonuclease HII"/>
    <property type="match status" value="1"/>
</dbReference>
<dbReference type="InterPro" id="IPR001352">
    <property type="entry name" value="RNase_HII/HIII"/>
</dbReference>
<evidence type="ECO:0000256" key="4">
    <source>
        <dbReference type="ARBA" id="ARBA00022722"/>
    </source>
</evidence>
<dbReference type="PANTHER" id="PTHR10954:SF7">
    <property type="entry name" value="RIBONUCLEASE H2 SUBUNIT A"/>
    <property type="match status" value="1"/>
</dbReference>
<protein>
    <recommendedName>
        <fullName evidence="10">Ribonuclease</fullName>
        <ecNumber evidence="10">3.1.26.4</ecNumber>
    </recommendedName>
</protein>
<evidence type="ECO:0000256" key="9">
    <source>
        <dbReference type="PROSITE-ProRule" id="PRU01319"/>
    </source>
</evidence>
<evidence type="ECO:0000256" key="5">
    <source>
        <dbReference type="ARBA" id="ARBA00022723"/>
    </source>
</evidence>